<reference evidence="10 11" key="1">
    <citation type="journal article" date="2014" name="Nature">
        <title>Sequential evolution of bacterial morphology by co-option of a developmental regulator.</title>
        <authorList>
            <person name="Jiang C."/>
            <person name="Brown P.J."/>
            <person name="Ducret A."/>
            <person name="Brun Y.V."/>
        </authorList>
    </citation>
    <scope>NUCLEOTIDE SEQUENCE [LARGE SCALE GENOMIC DNA]</scope>
    <source>
        <strain evidence="10 11">DSM 16100</strain>
    </source>
</reference>
<comment type="cofactor">
    <cofactor evidence="7">
        <name>Zn(2+)</name>
        <dbReference type="ChEBI" id="CHEBI:29105"/>
    </cofactor>
    <text evidence="7">Binds 1 zinc ion.</text>
</comment>
<evidence type="ECO:0000256" key="8">
    <source>
        <dbReference type="SAM" id="SignalP"/>
    </source>
</evidence>
<evidence type="ECO:0000313" key="11">
    <source>
        <dbReference type="Proteomes" id="UP000017837"/>
    </source>
</evidence>
<keyword evidence="4 7" id="KW-0378">Hydrolase</keyword>
<dbReference type="GO" id="GO:0046872">
    <property type="term" value="F:metal ion binding"/>
    <property type="evidence" value="ECO:0007669"/>
    <property type="project" value="UniProtKB-UniRule"/>
</dbReference>
<evidence type="ECO:0000256" key="5">
    <source>
        <dbReference type="ARBA" id="ARBA00022833"/>
    </source>
</evidence>
<comment type="caution">
    <text evidence="10">The sequence shown here is derived from an EMBL/GenBank/DDBJ whole genome shotgun (WGS) entry which is preliminary data.</text>
</comment>
<keyword evidence="11" id="KW-1185">Reference proteome</keyword>
<feature type="domain" description="Peptidase M3A/M3B catalytic" evidence="9">
    <location>
        <begin position="243"/>
        <end position="668"/>
    </location>
</feature>
<dbReference type="SUPFAM" id="SSF55486">
    <property type="entry name" value="Metalloproteases ('zincins'), catalytic domain"/>
    <property type="match status" value="1"/>
</dbReference>
<name>V4P8U7_9CAUL</name>
<keyword evidence="5 7" id="KW-0862">Zinc</keyword>
<evidence type="ECO:0000259" key="9">
    <source>
        <dbReference type="Pfam" id="PF01432"/>
    </source>
</evidence>
<evidence type="ECO:0000256" key="2">
    <source>
        <dbReference type="ARBA" id="ARBA00022670"/>
    </source>
</evidence>
<dbReference type="OrthoDB" id="9773538at2"/>
<dbReference type="Pfam" id="PF01432">
    <property type="entry name" value="Peptidase_M3"/>
    <property type="match status" value="1"/>
</dbReference>
<dbReference type="Gene3D" id="1.10.1370.10">
    <property type="entry name" value="Neurolysin, domain 3"/>
    <property type="match status" value="1"/>
</dbReference>
<evidence type="ECO:0000313" key="10">
    <source>
        <dbReference type="EMBL" id="ESQ81650.1"/>
    </source>
</evidence>
<feature type="chain" id="PRO_5004724420" description="Peptidase M3A/M3B catalytic domain-containing protein" evidence="8">
    <location>
        <begin position="24"/>
        <end position="679"/>
    </location>
</feature>
<organism evidence="10 11">
    <name type="scientific">Asticcacaulis benevestitus DSM 16100 = ATCC BAA-896</name>
    <dbReference type="NCBI Taxonomy" id="1121022"/>
    <lineage>
        <taxon>Bacteria</taxon>
        <taxon>Pseudomonadati</taxon>
        <taxon>Pseudomonadota</taxon>
        <taxon>Alphaproteobacteria</taxon>
        <taxon>Caulobacterales</taxon>
        <taxon>Caulobacteraceae</taxon>
        <taxon>Asticcacaulis</taxon>
    </lineage>
</organism>
<evidence type="ECO:0000256" key="7">
    <source>
        <dbReference type="RuleBase" id="RU003435"/>
    </source>
</evidence>
<dbReference type="InterPro" id="IPR045090">
    <property type="entry name" value="Pept_M3A_M3B"/>
</dbReference>
<gene>
    <name evidence="10" type="ORF">ABENE_21620</name>
</gene>
<dbReference type="eggNOG" id="COG0339">
    <property type="taxonomic scope" value="Bacteria"/>
</dbReference>
<dbReference type="GO" id="GO:0006508">
    <property type="term" value="P:proteolysis"/>
    <property type="evidence" value="ECO:0007669"/>
    <property type="project" value="UniProtKB-KW"/>
</dbReference>
<evidence type="ECO:0000256" key="6">
    <source>
        <dbReference type="ARBA" id="ARBA00023049"/>
    </source>
</evidence>
<evidence type="ECO:0000256" key="4">
    <source>
        <dbReference type="ARBA" id="ARBA00022801"/>
    </source>
</evidence>
<dbReference type="Proteomes" id="UP000017837">
    <property type="component" value="Unassembled WGS sequence"/>
</dbReference>
<keyword evidence="2 7" id="KW-0645">Protease</keyword>
<protein>
    <recommendedName>
        <fullName evidence="9">Peptidase M3A/M3B catalytic domain-containing protein</fullName>
    </recommendedName>
</protein>
<dbReference type="EMBL" id="AWGB01000085">
    <property type="protein sequence ID" value="ESQ81650.1"/>
    <property type="molecule type" value="Genomic_DNA"/>
</dbReference>
<keyword evidence="6 7" id="KW-0482">Metalloprotease</keyword>
<dbReference type="PANTHER" id="PTHR11804">
    <property type="entry name" value="PROTEASE M3 THIMET OLIGOPEPTIDASE-RELATED"/>
    <property type="match status" value="1"/>
</dbReference>
<proteinExistence type="inferred from homology"/>
<dbReference type="PANTHER" id="PTHR11804:SF84">
    <property type="entry name" value="SACCHAROLYSIN"/>
    <property type="match status" value="1"/>
</dbReference>
<dbReference type="InterPro" id="IPR024077">
    <property type="entry name" value="Neurolysin/TOP_dom2"/>
</dbReference>
<dbReference type="PATRIC" id="fig|1121022.4.peg.4430"/>
<sequence length="679" mass="75700">MSFLTRLTFTAALLASTALSVQAAPTALDQEVTAYLKAFPDTVTTAAAITARCESTLALGTKAKAALETRKGPATLSEDFAGFDTLLLVLGDGSNEMYLFSETSPLKEVRDAAQACIPKLSDLATAVSLSRPIYDRLAAIPTKGLDEKTSFTLQKMLTNYRLSGVDKDDATRARVTELQKQITETGLKFGENIRNDKGDIAFKPEELAGVPQDFIDAHKPGADGLVHLTLNYPDVFPVLDFATVRETRKKMLIAFQNRAYPANETVLKNLLEQRYALAQTLGYPNYAAQVTIDKMIGSPERAAKFLDEVNVAAKPGADADYAELLTFARTVDPSITELQRWDSSYMQNLLRKQKYDVSAEEVRQYFTLDKARDGIFRLVHDLFGADIRPWNTPVWDKSVTAWELYDADKLVGRFYLDMSPRDGKYNHAAQFPIRTGIEGRQIPVGALICNFPATGPMDHEDVTTFLHEFGHLIHAMYSGHTHYGVQSMGNLQWDFIEAPSQLLEEWTWNYDTLKTFASNDKGEVIPEALVQKMNAGRRFGEAGSWKGQLALSAVSLNFYNRKPDFDLQPMFDAQLARYSLYPALPGGHYYAAFGHLDGYSAIYYTYVWSKAIALDLFTRFEAAGIRDQKTAVAYRKLVLEPGGSEDANVLIQDFLGRPLSLEAFKTELAKKQDVRQQSQ</sequence>
<keyword evidence="3 7" id="KW-0479">Metal-binding</keyword>
<dbReference type="GO" id="GO:0006518">
    <property type="term" value="P:peptide metabolic process"/>
    <property type="evidence" value="ECO:0007669"/>
    <property type="project" value="TreeGrafter"/>
</dbReference>
<dbReference type="InterPro" id="IPR024079">
    <property type="entry name" value="MetalloPept_cat_dom_sf"/>
</dbReference>
<dbReference type="AlphaFoldDB" id="V4P8U7"/>
<dbReference type="InterPro" id="IPR001567">
    <property type="entry name" value="Pept_M3A_M3B_dom"/>
</dbReference>
<evidence type="ECO:0000256" key="3">
    <source>
        <dbReference type="ARBA" id="ARBA00022723"/>
    </source>
</evidence>
<feature type="signal peptide" evidence="8">
    <location>
        <begin position="1"/>
        <end position="23"/>
    </location>
</feature>
<dbReference type="RefSeq" id="WP_018083841.1">
    <property type="nucleotide sequence ID" value="NZ_AQWM01000047.1"/>
</dbReference>
<dbReference type="Gene3D" id="3.40.390.10">
    <property type="entry name" value="Collagenase (Catalytic Domain)"/>
    <property type="match status" value="1"/>
</dbReference>
<accession>V4P8U7</accession>
<dbReference type="GO" id="GO:0004222">
    <property type="term" value="F:metalloendopeptidase activity"/>
    <property type="evidence" value="ECO:0007669"/>
    <property type="project" value="InterPro"/>
</dbReference>
<evidence type="ECO:0000256" key="1">
    <source>
        <dbReference type="ARBA" id="ARBA00006040"/>
    </source>
</evidence>
<comment type="similarity">
    <text evidence="1 7">Belongs to the peptidase M3 family.</text>
</comment>
<keyword evidence="8" id="KW-0732">Signal</keyword>
<dbReference type="CDD" id="cd06455">
    <property type="entry name" value="M3A_TOP"/>
    <property type="match status" value="1"/>
</dbReference>